<evidence type="ECO:0000259" key="21">
    <source>
        <dbReference type="Pfam" id="PF02932"/>
    </source>
</evidence>
<dbReference type="InterPro" id="IPR006029">
    <property type="entry name" value="Neurotrans-gated_channel_TM"/>
</dbReference>
<evidence type="ECO:0000256" key="16">
    <source>
        <dbReference type="ARBA" id="ARBA00036239"/>
    </source>
</evidence>
<dbReference type="STRING" id="113540.ENSSFOP00015010297"/>
<dbReference type="PRINTS" id="PR00252">
    <property type="entry name" value="NRIONCHANNEL"/>
</dbReference>
<dbReference type="InterPro" id="IPR018000">
    <property type="entry name" value="Neurotransmitter_ion_chnl_CS"/>
</dbReference>
<keyword evidence="2" id="KW-1003">Cell membrane</keyword>
<dbReference type="Proteomes" id="UP000034805">
    <property type="component" value="Unassembled WGS sequence"/>
</dbReference>
<dbReference type="Gene3D" id="1.20.58.390">
    <property type="entry name" value="Neurotransmitter-gated ion-channel transmembrane domain"/>
    <property type="match status" value="4"/>
</dbReference>
<evidence type="ECO:0000256" key="19">
    <source>
        <dbReference type="SAM" id="MobiDB-lite"/>
    </source>
</evidence>
<evidence type="ECO:0000256" key="10">
    <source>
        <dbReference type="ARBA" id="ARBA00023170"/>
    </source>
</evidence>
<comment type="similarity">
    <text evidence="18">Belongs to the ligand-gated ion channel (TC 1.A.9) family.</text>
</comment>
<dbReference type="FunFam" id="2.70.170.10:FF:000006">
    <property type="entry name" value="Cholinergic receptor nicotinic beta 2 subunit"/>
    <property type="match status" value="1"/>
</dbReference>
<keyword evidence="1 18" id="KW-0813">Transport</keyword>
<evidence type="ECO:0000256" key="6">
    <source>
        <dbReference type="ARBA" id="ARBA00023018"/>
    </source>
</evidence>
<feature type="transmembrane region" description="Helical" evidence="18">
    <location>
        <begin position="939"/>
        <end position="961"/>
    </location>
</feature>
<feature type="transmembrane region" description="Helical" evidence="18">
    <location>
        <begin position="700"/>
        <end position="722"/>
    </location>
</feature>
<evidence type="ECO:0000256" key="13">
    <source>
        <dbReference type="ARBA" id="ARBA00023303"/>
    </source>
</evidence>
<dbReference type="CDD" id="cd19064">
    <property type="entry name" value="LGIC_TM_nAChR"/>
    <property type="match status" value="2"/>
</dbReference>
<feature type="transmembrane region" description="Helical" evidence="18">
    <location>
        <begin position="734"/>
        <end position="755"/>
    </location>
</feature>
<evidence type="ECO:0000256" key="1">
    <source>
        <dbReference type="ARBA" id="ARBA00022448"/>
    </source>
</evidence>
<dbReference type="AlphaFoldDB" id="A0A0P7U893"/>
<feature type="domain" description="Neurotransmitter-gated ion-channel transmembrane" evidence="21">
    <location>
        <begin position="675"/>
        <end position="956"/>
    </location>
</feature>
<accession>A0A0P7U893</accession>
<dbReference type="Pfam" id="PF02931">
    <property type="entry name" value="Neur_chan_LBD"/>
    <property type="match status" value="2"/>
</dbReference>
<comment type="catalytic activity">
    <reaction evidence="17">
        <text>Ca(2+)(in) = Ca(2+)(out)</text>
        <dbReference type="Rhea" id="RHEA:29671"/>
        <dbReference type="ChEBI" id="CHEBI:29108"/>
    </reaction>
</comment>
<dbReference type="InterPro" id="IPR036719">
    <property type="entry name" value="Neuro-gated_channel_TM_sf"/>
</dbReference>
<protein>
    <submittedName>
        <fullName evidence="22">Neuronal acetylcholine receptor subunit alpha-3-like</fullName>
    </submittedName>
</protein>
<feature type="domain" description="Neurotransmitter-gated ion-channel transmembrane" evidence="21">
    <location>
        <begin position="209"/>
        <end position="461"/>
    </location>
</feature>
<comment type="subcellular location">
    <subcellularLocation>
        <location evidence="14">Synaptic cell membrane</location>
        <topology evidence="14">Multi-pass membrane protein</topology>
    </subcellularLocation>
</comment>
<keyword evidence="10 22" id="KW-0675">Receptor</keyword>
<dbReference type="InterPro" id="IPR036734">
    <property type="entry name" value="Neur_chan_lig-bd_sf"/>
</dbReference>
<evidence type="ECO:0000256" key="12">
    <source>
        <dbReference type="ARBA" id="ARBA00023286"/>
    </source>
</evidence>
<evidence type="ECO:0000256" key="14">
    <source>
        <dbReference type="ARBA" id="ARBA00034099"/>
    </source>
</evidence>
<evidence type="ECO:0000313" key="23">
    <source>
        <dbReference type="Proteomes" id="UP000034805"/>
    </source>
</evidence>
<comment type="catalytic activity">
    <reaction evidence="15">
        <text>K(+)(in) = K(+)(out)</text>
        <dbReference type="Rhea" id="RHEA:29463"/>
        <dbReference type="ChEBI" id="CHEBI:29103"/>
    </reaction>
</comment>
<dbReference type="NCBIfam" id="TIGR00860">
    <property type="entry name" value="LIC"/>
    <property type="match status" value="2"/>
</dbReference>
<keyword evidence="9" id="KW-1015">Disulfide bond</keyword>
<evidence type="ECO:0000256" key="17">
    <source>
        <dbReference type="ARBA" id="ARBA00036634"/>
    </source>
</evidence>
<reference evidence="22 23" key="1">
    <citation type="submission" date="2015-08" db="EMBL/GenBank/DDBJ databases">
        <title>The genome of the Asian arowana (Scleropages formosus).</title>
        <authorList>
            <person name="Tan M.H."/>
            <person name="Gan H.M."/>
            <person name="Croft L.J."/>
            <person name="Austin C.M."/>
        </authorList>
    </citation>
    <scope>NUCLEOTIDE SEQUENCE [LARGE SCALE GENOMIC DNA]</scope>
    <source>
        <strain evidence="22">Aro1</strain>
    </source>
</reference>
<evidence type="ECO:0000256" key="2">
    <source>
        <dbReference type="ARBA" id="ARBA00022475"/>
    </source>
</evidence>
<proteinExistence type="inferred from homology"/>
<keyword evidence="5 18" id="KW-1133">Transmembrane helix</keyword>
<evidence type="ECO:0000256" key="18">
    <source>
        <dbReference type="RuleBase" id="RU000687"/>
    </source>
</evidence>
<feature type="domain" description="Neurotransmitter-gated ion-channel ligand-binding" evidence="20">
    <location>
        <begin position="462"/>
        <end position="667"/>
    </location>
</feature>
<organism evidence="22 23">
    <name type="scientific">Scleropages formosus</name>
    <name type="common">Asian bonytongue</name>
    <name type="synonym">Osteoglossum formosum</name>
    <dbReference type="NCBI Taxonomy" id="113540"/>
    <lineage>
        <taxon>Eukaryota</taxon>
        <taxon>Metazoa</taxon>
        <taxon>Chordata</taxon>
        <taxon>Craniata</taxon>
        <taxon>Vertebrata</taxon>
        <taxon>Euteleostomi</taxon>
        <taxon>Actinopterygii</taxon>
        <taxon>Neopterygii</taxon>
        <taxon>Teleostei</taxon>
        <taxon>Osteoglossocephala</taxon>
        <taxon>Osteoglossomorpha</taxon>
        <taxon>Osteoglossiformes</taxon>
        <taxon>Osteoglossidae</taxon>
        <taxon>Scleropages</taxon>
    </lineage>
</organism>
<feature type="transmembrane region" description="Helical" evidence="18">
    <location>
        <begin position="238"/>
        <end position="256"/>
    </location>
</feature>
<feature type="transmembrane region" description="Helical" evidence="18">
    <location>
        <begin position="203"/>
        <end position="226"/>
    </location>
</feature>
<dbReference type="InterPro" id="IPR006201">
    <property type="entry name" value="Neur_channel"/>
</dbReference>
<keyword evidence="8 18" id="KW-0472">Membrane</keyword>
<dbReference type="FunFam" id="1.20.58.390:FF:000008">
    <property type="entry name" value="Cholinergic receptor nicotinic beta 4 subunit"/>
    <property type="match status" value="1"/>
</dbReference>
<evidence type="ECO:0000256" key="7">
    <source>
        <dbReference type="ARBA" id="ARBA00023065"/>
    </source>
</evidence>
<dbReference type="PRINTS" id="PR00254">
    <property type="entry name" value="NICOTINICR"/>
</dbReference>
<dbReference type="InterPro" id="IPR038050">
    <property type="entry name" value="Neuro_actylchol_rec"/>
</dbReference>
<keyword evidence="13 18" id="KW-0407">Ion channel</keyword>
<dbReference type="PROSITE" id="PS00236">
    <property type="entry name" value="NEUROTR_ION_CHANNEL"/>
    <property type="match status" value="2"/>
</dbReference>
<comment type="caution">
    <text evidence="18">Lacks conserved residue(s) required for the propagation of feature annotation.</text>
</comment>
<evidence type="ECO:0000256" key="15">
    <source>
        <dbReference type="ARBA" id="ARBA00034430"/>
    </source>
</evidence>
<dbReference type="GO" id="GO:0004888">
    <property type="term" value="F:transmembrane signaling receptor activity"/>
    <property type="evidence" value="ECO:0007669"/>
    <property type="project" value="InterPro"/>
</dbReference>
<dbReference type="GO" id="GO:0032991">
    <property type="term" value="C:protein-containing complex"/>
    <property type="evidence" value="ECO:0007669"/>
    <property type="project" value="UniProtKB-ARBA"/>
</dbReference>
<sequence>MNWLLHKERYNKLIRPAINRTERVTIRLQVSLAQLISVNEREQIMTTNVWLTQNWIDYRLSWDPSEYDGIDKIRIPSRHIWLPDIVLYNNADGTYEVTVFTNVIVQFNGSIFWLPPAIYKSACKIEVKHFPFDQQNCTLKFRSWTYDYTEIDLVLKSDVASMDDFTPSGEWDILALPGRRTVNPADPTYVDVTYDFIIKRKPLFYTINLIIPCVLITSLAILVFYLPSDCGEKMTLCISVLLALTVFLLLISKIVPPTSLDVPLIGKYLMFTMVLVTFSIITSVCVLNVHHRSPSTHTMPTWVKLLFLVKLPGLLFMRRPQNNSARRCLREQRRLREQRDALGMACSTPPPKTISSSSVCSTLGRSGGKSTAPFALNSSLRKGEPRPTDPHTDGLSSLYDLHQRALSDWGADVQEAVDGVRFVADHMMGDDDDQSVIEDWKYVAMVVDRMFLWIFVIVCVAEHRLFSVIFSKYNQYIRPVENVSDPVIVQFEVSMSQLVKVDEVNQIMETNLWLRHIWNDYKLRWDPKEFGGVEFIRVPSNRIWKPDIVLYNNAVGDFQVDDKTKALLRYNGDVTWIPPAIFKSSCKIDVTYFPFDYQNCTMKFGSWTYDKAKIDLVLIGSTINLKDFWESGEWMIIDAPGYKHDIKYNCCEEIYTDITYSLYIRRLPLFYTINMIIPCLLISFLTVLVFYLPSDCGEKVTLCISVLLSLTVFLLVITETIPSTSLVIPLIGEYLLFTMIFVTLSIVITVFVLNVHYRTPKTHTMPAWVRHVFLGMLPRVMFMTRPERDPIPPPPHSPPPPKQHNLSGGLHQHQHLLLSTELCNLNNLNRDATKAGSSFLCREGRCNCCWRQRSTKLPADGGGGIVRGLGTITGIGGNGSSCSSSESLEGGKLSLPTLSQEVRDAIESVKYIAENMRLQNEAKEVQDDWKYVAMVIDRIFLWVFILVCILGTAGLFLQPLLMGEDI</sequence>
<comment type="catalytic activity">
    <reaction evidence="16">
        <text>Na(+)(in) = Na(+)(out)</text>
        <dbReference type="Rhea" id="RHEA:34963"/>
        <dbReference type="ChEBI" id="CHEBI:29101"/>
    </reaction>
</comment>
<evidence type="ECO:0000256" key="5">
    <source>
        <dbReference type="ARBA" id="ARBA00022989"/>
    </source>
</evidence>
<keyword evidence="7 18" id="KW-0406">Ion transport</keyword>
<dbReference type="GO" id="GO:0045211">
    <property type="term" value="C:postsynaptic membrane"/>
    <property type="evidence" value="ECO:0007669"/>
    <property type="project" value="InterPro"/>
</dbReference>
<keyword evidence="11" id="KW-0325">Glycoprotein</keyword>
<evidence type="ECO:0000256" key="4">
    <source>
        <dbReference type="ARBA" id="ARBA00022729"/>
    </source>
</evidence>
<feature type="domain" description="Neurotransmitter-gated ion-channel ligand-binding" evidence="20">
    <location>
        <begin position="3"/>
        <end position="202"/>
    </location>
</feature>
<dbReference type="Pfam" id="PF02932">
    <property type="entry name" value="Neur_chan_memb"/>
    <property type="match status" value="2"/>
</dbReference>
<feature type="region of interest" description="Disordered" evidence="19">
    <location>
        <begin position="785"/>
        <end position="809"/>
    </location>
</feature>
<dbReference type="InterPro" id="IPR002394">
    <property type="entry name" value="Nicotinic_acetylcholine_rcpt"/>
</dbReference>
<dbReference type="FunFam" id="2.70.170.10:FF:000008">
    <property type="entry name" value="Cholinergic receptor nicotinic alpha 6 subunit"/>
    <property type="match status" value="1"/>
</dbReference>
<dbReference type="InterPro" id="IPR006202">
    <property type="entry name" value="Neur_chan_lig-bd"/>
</dbReference>
<dbReference type="EMBL" id="JARO02003430">
    <property type="protein sequence ID" value="KPP70507.1"/>
    <property type="molecule type" value="Genomic_DNA"/>
</dbReference>
<gene>
    <name evidence="22" type="ORF">Z043_110654</name>
</gene>
<dbReference type="GO" id="GO:0022848">
    <property type="term" value="F:acetylcholine-gated monoatomic cation-selective channel activity"/>
    <property type="evidence" value="ECO:0007669"/>
    <property type="project" value="InterPro"/>
</dbReference>
<dbReference type="FunFam" id="1.20.58.390:FF:000017">
    <property type="entry name" value="Neuronal acetylcholine receptor subunit alpha-3"/>
    <property type="match status" value="1"/>
</dbReference>
<evidence type="ECO:0000259" key="20">
    <source>
        <dbReference type="Pfam" id="PF02931"/>
    </source>
</evidence>
<feature type="transmembrane region" description="Helical" evidence="18">
    <location>
        <begin position="268"/>
        <end position="289"/>
    </location>
</feature>
<feature type="transmembrane region" description="Helical" evidence="18">
    <location>
        <begin position="669"/>
        <end position="693"/>
    </location>
</feature>
<keyword evidence="6" id="KW-0770">Synapse</keyword>
<name>A0A0P7U893_SCLFO</name>
<feature type="region of interest" description="Disordered" evidence="19">
    <location>
        <begin position="356"/>
        <end position="392"/>
    </location>
</feature>
<evidence type="ECO:0000256" key="9">
    <source>
        <dbReference type="ARBA" id="ARBA00023157"/>
    </source>
</evidence>
<dbReference type="SUPFAM" id="SSF90112">
    <property type="entry name" value="Neurotransmitter-gated ion-channel transmembrane pore"/>
    <property type="match status" value="2"/>
</dbReference>
<dbReference type="SUPFAM" id="SSF63712">
    <property type="entry name" value="Nicotinic receptor ligand binding domain-like"/>
    <property type="match status" value="2"/>
</dbReference>
<feature type="transmembrane region" description="Helical" evidence="18">
    <location>
        <begin position="450"/>
        <end position="470"/>
    </location>
</feature>
<dbReference type="Gene3D" id="2.70.170.10">
    <property type="entry name" value="Neurotransmitter-gated ion-channel ligand-binding domain"/>
    <property type="match status" value="2"/>
</dbReference>
<dbReference type="CDD" id="cd19016">
    <property type="entry name" value="LGIC_ECD_nAChR_A3"/>
    <property type="match status" value="1"/>
</dbReference>
<dbReference type="PANTHER" id="PTHR18945">
    <property type="entry name" value="NEUROTRANSMITTER GATED ION CHANNEL"/>
    <property type="match status" value="1"/>
</dbReference>
<keyword evidence="12" id="KW-1071">Ligand-gated ion channel</keyword>
<evidence type="ECO:0000256" key="11">
    <source>
        <dbReference type="ARBA" id="ARBA00023180"/>
    </source>
</evidence>
<evidence type="ECO:0000256" key="3">
    <source>
        <dbReference type="ARBA" id="ARBA00022692"/>
    </source>
</evidence>
<keyword evidence="3 18" id="KW-0812">Transmembrane</keyword>
<feature type="compositionally biased region" description="Pro residues" evidence="19">
    <location>
        <begin position="791"/>
        <end position="802"/>
    </location>
</feature>
<comment type="caution">
    <text evidence="22">The sequence shown here is derived from an EMBL/GenBank/DDBJ whole genome shotgun (WGS) entry which is preliminary data.</text>
</comment>
<keyword evidence="4" id="KW-0732">Signal</keyword>
<dbReference type="FunFam" id="1.20.58.390:FF:000001">
    <property type="entry name" value="Neuronal nicotinic acetylcholine receptor subunit 3"/>
    <property type="match status" value="1"/>
</dbReference>
<feature type="compositionally biased region" description="Basic and acidic residues" evidence="19">
    <location>
        <begin position="381"/>
        <end position="392"/>
    </location>
</feature>
<evidence type="ECO:0000256" key="8">
    <source>
        <dbReference type="ARBA" id="ARBA00023136"/>
    </source>
</evidence>
<evidence type="ECO:0000313" key="22">
    <source>
        <dbReference type="EMBL" id="KPP70507.1"/>
    </source>
</evidence>